<dbReference type="AlphaFoldDB" id="A0A5B8VDR2"/>
<accession>A0A5B8VDR2</accession>
<dbReference type="KEGG" id="pgin:FRZ67_14305"/>
<dbReference type="RefSeq" id="WP_147190404.1">
    <property type="nucleotide sequence ID" value="NZ_CP042435.1"/>
</dbReference>
<gene>
    <name evidence="1" type="ORF">FRZ67_14305</name>
</gene>
<organism evidence="1 2">
    <name type="scientific">Panacibacter ginsenosidivorans</name>
    <dbReference type="NCBI Taxonomy" id="1813871"/>
    <lineage>
        <taxon>Bacteria</taxon>
        <taxon>Pseudomonadati</taxon>
        <taxon>Bacteroidota</taxon>
        <taxon>Chitinophagia</taxon>
        <taxon>Chitinophagales</taxon>
        <taxon>Chitinophagaceae</taxon>
        <taxon>Panacibacter</taxon>
    </lineage>
</organism>
<name>A0A5B8VDR2_9BACT</name>
<evidence type="ECO:0000313" key="1">
    <source>
        <dbReference type="EMBL" id="QEC68418.1"/>
    </source>
</evidence>
<proteinExistence type="predicted"/>
<evidence type="ECO:0000313" key="2">
    <source>
        <dbReference type="Proteomes" id="UP000321533"/>
    </source>
</evidence>
<keyword evidence="2" id="KW-1185">Reference proteome</keyword>
<protein>
    <submittedName>
        <fullName evidence="1">Uncharacterized protein</fullName>
    </submittedName>
</protein>
<dbReference type="Proteomes" id="UP000321533">
    <property type="component" value="Chromosome"/>
</dbReference>
<dbReference type="EMBL" id="CP042435">
    <property type="protein sequence ID" value="QEC68418.1"/>
    <property type="molecule type" value="Genomic_DNA"/>
</dbReference>
<reference evidence="1 2" key="1">
    <citation type="journal article" date="2016" name="Int. J. Syst. Evol. Microbiol.">
        <title>Panacibacter ginsenosidivorans gen. nov., sp. nov., with ginsenoside converting activity isolated from soil of a ginseng field.</title>
        <authorList>
            <person name="Siddiqi M.Z."/>
            <person name="Muhammad Shafi S."/>
            <person name="Choi K.D."/>
            <person name="Im W.T."/>
        </authorList>
    </citation>
    <scope>NUCLEOTIDE SEQUENCE [LARGE SCALE GENOMIC DNA]</scope>
    <source>
        <strain evidence="1 2">Gsoil1550</strain>
    </source>
</reference>
<sequence>MEHQKRRRMQHKVELSTLLRLVVASSNVKVNNSERAETVCRNLAEEAIESVKHNDLSFKSYKLSA</sequence>